<sequence>MKLSLVAFCLFLSNKLTYGASLKIDTKEQNFWEFSKGQTLEKFRVTVRQMVKRNCRDILKNMPDMHMLSVDKQVWYTAAYYKTCWQANAGLVSTKDLESNIDSIVLADNSKFVADLPPSISSMLTNPMLLAQYDAVGLAKTWSHLEVFESEKMKQRKLSPPKILELIEARKRESFNLESAIKNNQLSTLDRYIKEEVWTPCMDNIYIAIKCNAKNSLLYLLKKVQKIPSAYWLDLLITKNWHEALEYIKESNPGWEPSQEDIDEACAYGWESVLKFYFGMNPDKRPSSAALLKAQLLNRFGVLEFSLERWYQYCLATLKPSCALKQFQIDNAAARGNWRFLGWCADCNPSMLPPSRDALGEARKSGHHNVIDWTYSRFPGVYNDLV</sequence>
<gene>
    <name evidence="2" type="ORF">PSACC_00889</name>
</gene>
<protein>
    <submittedName>
        <fullName evidence="2">Uncharacterized protein</fullName>
    </submittedName>
</protein>
<dbReference type="AlphaFoldDB" id="A0A2H9TNH9"/>
<keyword evidence="1" id="KW-0732">Signal</keyword>
<dbReference type="EMBL" id="MTSL01000068">
    <property type="protein sequence ID" value="PJF19297.1"/>
    <property type="molecule type" value="Genomic_DNA"/>
</dbReference>
<evidence type="ECO:0000313" key="2">
    <source>
        <dbReference type="EMBL" id="PJF19297.1"/>
    </source>
</evidence>
<name>A0A2H9TNH9_9FUNG</name>
<keyword evidence="3" id="KW-1185">Reference proteome</keyword>
<organism evidence="2 3">
    <name type="scientific">Paramicrosporidium saccamoebae</name>
    <dbReference type="NCBI Taxonomy" id="1246581"/>
    <lineage>
        <taxon>Eukaryota</taxon>
        <taxon>Fungi</taxon>
        <taxon>Fungi incertae sedis</taxon>
        <taxon>Cryptomycota</taxon>
        <taxon>Cryptomycota incertae sedis</taxon>
        <taxon>Paramicrosporidium</taxon>
    </lineage>
</organism>
<proteinExistence type="predicted"/>
<reference evidence="2 3" key="1">
    <citation type="submission" date="2016-10" db="EMBL/GenBank/DDBJ databases">
        <title>The genome of Paramicrosporidium saccamoebae is the missing link in understanding Cryptomycota and Microsporidia evolution.</title>
        <authorList>
            <person name="Quandt C.A."/>
            <person name="Beaudet D."/>
            <person name="Corsaro D."/>
            <person name="Michel R."/>
            <person name="Corradi N."/>
            <person name="James T."/>
        </authorList>
    </citation>
    <scope>NUCLEOTIDE SEQUENCE [LARGE SCALE GENOMIC DNA]</scope>
    <source>
        <strain evidence="2 3">KSL3</strain>
    </source>
</reference>
<feature type="chain" id="PRO_5014167863" evidence="1">
    <location>
        <begin position="20"/>
        <end position="386"/>
    </location>
</feature>
<feature type="signal peptide" evidence="1">
    <location>
        <begin position="1"/>
        <end position="19"/>
    </location>
</feature>
<comment type="caution">
    <text evidence="2">The sequence shown here is derived from an EMBL/GenBank/DDBJ whole genome shotgun (WGS) entry which is preliminary data.</text>
</comment>
<evidence type="ECO:0000313" key="3">
    <source>
        <dbReference type="Proteomes" id="UP000240830"/>
    </source>
</evidence>
<evidence type="ECO:0000256" key="1">
    <source>
        <dbReference type="SAM" id="SignalP"/>
    </source>
</evidence>
<accession>A0A2H9TNH9</accession>
<dbReference type="Proteomes" id="UP000240830">
    <property type="component" value="Unassembled WGS sequence"/>
</dbReference>